<evidence type="ECO:0000256" key="6">
    <source>
        <dbReference type="ARBA" id="ARBA00006442"/>
    </source>
</evidence>
<dbReference type="Gene3D" id="3.50.50.60">
    <property type="entry name" value="FAD/NAD(P)-binding domain"/>
    <property type="match status" value="2"/>
</dbReference>
<evidence type="ECO:0000256" key="10">
    <source>
        <dbReference type="ARBA" id="ARBA00022827"/>
    </source>
</evidence>
<evidence type="ECO:0000256" key="1">
    <source>
        <dbReference type="ARBA" id="ARBA00001965"/>
    </source>
</evidence>
<dbReference type="OrthoDB" id="9808980at2"/>
<dbReference type="SUPFAM" id="SSF57802">
    <property type="entry name" value="Rubredoxin-like"/>
    <property type="match status" value="1"/>
</dbReference>
<dbReference type="CDD" id="cd00730">
    <property type="entry name" value="rubredoxin"/>
    <property type="match status" value="1"/>
</dbReference>
<accession>A0A5J5G2Z6</accession>
<feature type="domain" description="Rubredoxin-like" evidence="13">
    <location>
        <begin position="8"/>
        <end position="59"/>
    </location>
</feature>
<evidence type="ECO:0000256" key="3">
    <source>
        <dbReference type="ARBA" id="ARBA00002792"/>
    </source>
</evidence>
<dbReference type="PANTHER" id="PTHR43429:SF3">
    <property type="entry name" value="NITRITE REDUCTASE [NAD(P)H]"/>
    <property type="match status" value="1"/>
</dbReference>
<comment type="function">
    <text evidence="3">Involved in the hydrocarbon hydroxylating system, which transfers electrons from NADH to rubredoxin reductase and then through rubredoxin to alkane 1 monooxygenase.</text>
</comment>
<dbReference type="RefSeq" id="WP_150434546.1">
    <property type="nucleotide sequence ID" value="NZ_VYKJ01000003.1"/>
</dbReference>
<keyword evidence="12" id="KW-0408">Iron</keyword>
<gene>
    <name evidence="14" type="ORF">FJU30_08600</name>
</gene>
<dbReference type="PANTHER" id="PTHR43429">
    <property type="entry name" value="PYRIDINE NUCLEOTIDE-DISULFIDE OXIDOREDUCTASE DOMAIN-CONTAINING"/>
    <property type="match status" value="1"/>
</dbReference>
<comment type="similarity">
    <text evidence="6">Belongs to the FAD-dependent oxidoreductase family.</text>
</comment>
<protein>
    <submittedName>
        <fullName evidence="14">FAD-dependent oxidoreductase</fullName>
    </submittedName>
</protein>
<name>A0A5J5G2Z6_9GAMM</name>
<dbReference type="SUPFAM" id="SSF51905">
    <property type="entry name" value="FAD/NAD(P)-binding domain"/>
    <property type="match status" value="1"/>
</dbReference>
<comment type="cofactor">
    <cofactor evidence="2">
        <name>FAD</name>
        <dbReference type="ChEBI" id="CHEBI:57692"/>
    </cofactor>
</comment>
<dbReference type="PRINTS" id="PR00411">
    <property type="entry name" value="PNDRDTASEI"/>
</dbReference>
<dbReference type="InterPro" id="IPR036188">
    <property type="entry name" value="FAD/NAD-bd_sf"/>
</dbReference>
<dbReference type="Pfam" id="PF00301">
    <property type="entry name" value="Rubredoxin"/>
    <property type="match status" value="1"/>
</dbReference>
<evidence type="ECO:0000256" key="4">
    <source>
        <dbReference type="ARBA" id="ARBA00004933"/>
    </source>
</evidence>
<dbReference type="InterPro" id="IPR023753">
    <property type="entry name" value="FAD/NAD-binding_dom"/>
</dbReference>
<evidence type="ECO:0000256" key="7">
    <source>
        <dbReference type="ARBA" id="ARBA00022448"/>
    </source>
</evidence>
<dbReference type="InterPro" id="IPR018527">
    <property type="entry name" value="Rubredoxin_Fe_BS"/>
</dbReference>
<evidence type="ECO:0000313" key="14">
    <source>
        <dbReference type="EMBL" id="KAA9001277.1"/>
    </source>
</evidence>
<evidence type="ECO:0000313" key="15">
    <source>
        <dbReference type="Proteomes" id="UP000335415"/>
    </source>
</evidence>
<comment type="pathway">
    <text evidence="4">Hydrocarbon metabolism; alkane degradation.</text>
</comment>
<evidence type="ECO:0000256" key="12">
    <source>
        <dbReference type="ARBA" id="ARBA00023004"/>
    </source>
</evidence>
<evidence type="ECO:0000256" key="8">
    <source>
        <dbReference type="ARBA" id="ARBA00022630"/>
    </source>
</evidence>
<dbReference type="PRINTS" id="PR00163">
    <property type="entry name" value="RUBREDOXIN"/>
</dbReference>
<organism evidence="14 15">
    <name type="scientific">Affinibrenneria salicis</name>
    <dbReference type="NCBI Taxonomy" id="2590031"/>
    <lineage>
        <taxon>Bacteria</taxon>
        <taxon>Pseudomonadati</taxon>
        <taxon>Pseudomonadota</taxon>
        <taxon>Gammaproteobacteria</taxon>
        <taxon>Enterobacterales</taxon>
        <taxon>Pectobacteriaceae</taxon>
        <taxon>Affinibrenneria</taxon>
    </lineage>
</organism>
<comment type="caution">
    <text evidence="14">The sequence shown here is derived from an EMBL/GenBank/DDBJ whole genome shotgun (WGS) entry which is preliminary data.</text>
</comment>
<dbReference type="GO" id="GO:0005506">
    <property type="term" value="F:iron ion binding"/>
    <property type="evidence" value="ECO:0007669"/>
    <property type="project" value="InterPro"/>
</dbReference>
<reference evidence="14 15" key="1">
    <citation type="submission" date="2019-09" db="EMBL/GenBank/DDBJ databases">
        <authorList>
            <person name="Li Y."/>
        </authorList>
    </citation>
    <scope>NUCLEOTIDE SEQUENCE [LARGE SCALE GENOMIC DNA]</scope>
    <source>
        <strain evidence="14 15">L3-3HA</strain>
    </source>
</reference>
<keyword evidence="8" id="KW-0285">Flavoprotein</keyword>
<dbReference type="Proteomes" id="UP000335415">
    <property type="component" value="Unassembled WGS sequence"/>
</dbReference>
<keyword evidence="9" id="KW-0479">Metal-binding</keyword>
<keyword evidence="10" id="KW-0274">FAD</keyword>
<dbReference type="Gene3D" id="2.20.28.10">
    <property type="match status" value="1"/>
</dbReference>
<dbReference type="InterPro" id="IPR050260">
    <property type="entry name" value="FAD-bd_OxRdtase"/>
</dbReference>
<evidence type="ECO:0000256" key="9">
    <source>
        <dbReference type="ARBA" id="ARBA00022723"/>
    </source>
</evidence>
<dbReference type="PRINTS" id="PR00368">
    <property type="entry name" value="FADPNR"/>
</dbReference>
<evidence type="ECO:0000256" key="11">
    <source>
        <dbReference type="ARBA" id="ARBA00022982"/>
    </source>
</evidence>
<keyword evidence="11" id="KW-0249">Electron transport</keyword>
<dbReference type="AlphaFoldDB" id="A0A5J5G2Z6"/>
<sequence>MSEAARPWRQFICRACGLIYDEEFGDPDGGLPPGTRFEAIPDDWQCPLCGVTKTDFEPYVRRAAPVTARRVGAPPRADGVVVVGGGIAGWATVSALREQDAALPITLIAACDASRYHKPELSVAISRNCTPASLVRESASDAARRLGVTLMTKTFITGLSPALHQLRTTRGTVNYSKLILAIGARPFLPPSLPPALCWRINDLDGWVGLRAALAGDAREVAIVGAGMIGCELAEDLSRAGHRVTLIDRQPWPLGALLPCEAALMLRASQARLGIDYWGDDQVSRITPQPGGRKLVSSAAGRTRTVDLVVAATGLTADKRLAQRAGLLFKDGIVVSPDTLQSSNPDIYALGDCVSINGAACRFIEPIAHQAEVIARHLSGMTFSGYQHSWPVIRLKTRSLPIELHGVPCRQGEWRIVEQRNDFLLMEQSLNGATASTLRVGPCPAA</sequence>
<dbReference type="GO" id="GO:0016491">
    <property type="term" value="F:oxidoreductase activity"/>
    <property type="evidence" value="ECO:0007669"/>
    <property type="project" value="InterPro"/>
</dbReference>
<dbReference type="EMBL" id="VYKJ01000003">
    <property type="protein sequence ID" value="KAA9001277.1"/>
    <property type="molecule type" value="Genomic_DNA"/>
</dbReference>
<evidence type="ECO:0000259" key="13">
    <source>
        <dbReference type="PROSITE" id="PS50903"/>
    </source>
</evidence>
<dbReference type="PROSITE" id="PS50903">
    <property type="entry name" value="RUBREDOXIN_LIKE"/>
    <property type="match status" value="1"/>
</dbReference>
<proteinExistence type="inferred from homology"/>
<dbReference type="FunFam" id="2.20.28.10:FF:000001">
    <property type="entry name" value="Rubredoxin"/>
    <property type="match status" value="1"/>
</dbReference>
<comment type="cofactor">
    <cofactor evidence="1">
        <name>Fe(3+)</name>
        <dbReference type="ChEBI" id="CHEBI:29034"/>
    </cofactor>
</comment>
<evidence type="ECO:0000256" key="5">
    <source>
        <dbReference type="ARBA" id="ARBA00005337"/>
    </source>
</evidence>
<dbReference type="PROSITE" id="PS00202">
    <property type="entry name" value="RUBREDOXIN"/>
    <property type="match status" value="1"/>
</dbReference>
<comment type="similarity">
    <text evidence="5">Belongs to the rubredoxin family.</text>
</comment>
<evidence type="ECO:0000256" key="2">
    <source>
        <dbReference type="ARBA" id="ARBA00001974"/>
    </source>
</evidence>
<dbReference type="Pfam" id="PF07992">
    <property type="entry name" value="Pyr_redox_2"/>
    <property type="match status" value="1"/>
</dbReference>
<keyword evidence="7" id="KW-0813">Transport</keyword>
<dbReference type="InterPro" id="IPR024935">
    <property type="entry name" value="Rubredoxin_dom"/>
</dbReference>
<dbReference type="InterPro" id="IPR024934">
    <property type="entry name" value="Rubredoxin-like_dom"/>
</dbReference>
<keyword evidence="15" id="KW-1185">Reference proteome</keyword>